<comment type="caution">
    <text evidence="3">The sequence shown here is derived from an EMBL/GenBank/DDBJ whole genome shotgun (WGS) entry which is preliminary data.</text>
</comment>
<reference evidence="3 4" key="1">
    <citation type="submission" date="2020-04" db="EMBL/GenBank/DDBJ databases">
        <title>Flammeovirga sp. SR4, a novel species isolated from seawater.</title>
        <authorList>
            <person name="Wang X."/>
        </authorList>
    </citation>
    <scope>NUCLEOTIDE SEQUENCE [LARGE SCALE GENOMIC DNA]</scope>
    <source>
        <strain evidence="3 4">SR4</strain>
    </source>
</reference>
<evidence type="ECO:0000259" key="2">
    <source>
        <dbReference type="Pfam" id="PF01979"/>
    </source>
</evidence>
<keyword evidence="3" id="KW-0378">Hydrolase</keyword>
<feature type="chain" id="PRO_5030693419" evidence="1">
    <location>
        <begin position="21"/>
        <end position="999"/>
    </location>
</feature>
<dbReference type="CDD" id="cd01309">
    <property type="entry name" value="Met_dep_hydrolase_C"/>
    <property type="match status" value="1"/>
</dbReference>
<dbReference type="GO" id="GO:0016810">
    <property type="term" value="F:hydrolase activity, acting on carbon-nitrogen (but not peptide) bonds"/>
    <property type="evidence" value="ECO:0007669"/>
    <property type="project" value="InterPro"/>
</dbReference>
<protein>
    <submittedName>
        <fullName evidence="3">Amidohydrolase family protein</fullName>
    </submittedName>
</protein>
<proteinExistence type="predicted"/>
<feature type="domain" description="Amidohydrolase-related" evidence="2">
    <location>
        <begin position="341"/>
        <end position="416"/>
    </location>
</feature>
<evidence type="ECO:0000313" key="3">
    <source>
        <dbReference type="EMBL" id="NLR94676.1"/>
    </source>
</evidence>
<keyword evidence="1" id="KW-0732">Signal</keyword>
<dbReference type="SUPFAM" id="SSF51556">
    <property type="entry name" value="Metallo-dependent hydrolases"/>
    <property type="match status" value="1"/>
</dbReference>
<dbReference type="InterPro" id="IPR011059">
    <property type="entry name" value="Metal-dep_hydrolase_composite"/>
</dbReference>
<dbReference type="SUPFAM" id="SSF51338">
    <property type="entry name" value="Composite domain of metallo-dependent hydrolases"/>
    <property type="match status" value="2"/>
</dbReference>
<gene>
    <name evidence="3" type="ORF">HGP29_25955</name>
</gene>
<evidence type="ECO:0000313" key="4">
    <source>
        <dbReference type="Proteomes" id="UP000585050"/>
    </source>
</evidence>
<dbReference type="Gene3D" id="3.20.20.140">
    <property type="entry name" value="Metal-dependent hydrolases"/>
    <property type="match status" value="2"/>
</dbReference>
<dbReference type="InterPro" id="IPR051781">
    <property type="entry name" value="Metallo-dep_Hydrolase"/>
</dbReference>
<organism evidence="3 4">
    <name type="scientific">Flammeovirga agarivorans</name>
    <dbReference type="NCBI Taxonomy" id="2726742"/>
    <lineage>
        <taxon>Bacteria</taxon>
        <taxon>Pseudomonadati</taxon>
        <taxon>Bacteroidota</taxon>
        <taxon>Cytophagia</taxon>
        <taxon>Cytophagales</taxon>
        <taxon>Flammeovirgaceae</taxon>
        <taxon>Flammeovirga</taxon>
    </lineage>
</organism>
<sequence length="999" mass="109997">MNKLSLFICAFMAIGNVLFAQETFTINGVRDDRSNFYAFTHATVHISPTKTLNNASIVIKNGKIQSVNSSNDIPKGAAEINVEGKHIYASFIDANSSYGMPEVKKGSFWSFSKPESIGSQNPKAYNANDAINANTNAADLFKSKESDAKTMRSIGFGTAVTFLPDGVARGTSALVTFGKGKANELMLDSKVGAHYAFSKGSSQQMYPVSTMGYVALLRQTYYDAQWYAAGGHEQFTDLTLEAFNTNQNLPQFFFAQDRFDIERAAKVANEFNKTYIYLGNGDEYQDIVSIKNLGSAIIVPVNYPQALDVKDPIDAMNASFADMKHWELAPTNLSVLSKAEVEFSITTSKLKKKGDFLKNIRLAVKQGLSEEDALAALTTVPAKFVNASDRLGTLESGKIANLIITSDNIFEKGDILENWIRGKRFVVKSWNQDDFRGDYTLQVANKEYQLEVTGDTPQSAKWKININDSTALDTKAKLHDGMLTLSFAADTSKSTHQIRLSGWADQKGNFSGEGKDIAGNWLKWSAIKGTKPEETSEKTKGKDTNSTTDAIGSVIYPFNAYGSDQVPTQETILITNATVWTNENEGILKDTDVLIKDGKIAQIGKRLKANKKTKVIDGTGKHLTAGIIDEHSHIALFSVNDVAVMSSMVRMEDVINPNDVNIYRQLAGGVTSAQLLHGSANPVGGQSAIIKLRWGKTNPNDMLFEGAEPFIKFALGENVKRSSWPMSHRFPQSRMGVEAVYIDGFSRAKAYDQAQKSFDGDGLAPRKDLQLEALAQIVNSERFISCHSYVQSEINMLMHVADQFDFNVNTFTHILEGYKVADKMAAHGAGASTFSDWWAYKFEVYEAIPHNAALIASQGVTVAINSDDAEMARRLNQEAAKSVKYAGMPEEDALKMVTLNPAKLLHIDDQVGSIKVGKSGDVVLWTDHPLSIYAKAEYTMIDGTIYYSMKKDEQLRKAMKAERARLVSKMQEAEKNGASVKEVAPKANHLLHCDHLHLD</sequence>
<dbReference type="PANTHER" id="PTHR43135">
    <property type="entry name" value="ALPHA-D-RIBOSE 1-METHYLPHOSPHONATE 5-TRIPHOSPHATE DIPHOSPHATASE"/>
    <property type="match status" value="1"/>
</dbReference>
<dbReference type="Gene3D" id="2.30.40.10">
    <property type="entry name" value="Urease, subunit C, domain 1"/>
    <property type="match status" value="1"/>
</dbReference>
<dbReference type="RefSeq" id="WP_168885385.1">
    <property type="nucleotide sequence ID" value="NZ_JABAIL010000014.1"/>
</dbReference>
<evidence type="ECO:0000256" key="1">
    <source>
        <dbReference type="SAM" id="SignalP"/>
    </source>
</evidence>
<keyword evidence="4" id="KW-1185">Reference proteome</keyword>
<dbReference type="InterPro" id="IPR032466">
    <property type="entry name" value="Metal_Hydrolase"/>
</dbReference>
<feature type="signal peptide" evidence="1">
    <location>
        <begin position="1"/>
        <end position="20"/>
    </location>
</feature>
<dbReference type="EMBL" id="JABAIL010000014">
    <property type="protein sequence ID" value="NLR94676.1"/>
    <property type="molecule type" value="Genomic_DNA"/>
</dbReference>
<dbReference type="AlphaFoldDB" id="A0A7X8SQR4"/>
<dbReference type="Pfam" id="PF01979">
    <property type="entry name" value="Amidohydro_1"/>
    <property type="match status" value="2"/>
</dbReference>
<dbReference type="InterPro" id="IPR006680">
    <property type="entry name" value="Amidohydro-rel"/>
</dbReference>
<accession>A0A7X8SQR4</accession>
<dbReference type="PANTHER" id="PTHR43135:SF3">
    <property type="entry name" value="ALPHA-D-RIBOSE 1-METHYLPHOSPHONATE 5-TRIPHOSPHATE DIPHOSPHATASE"/>
    <property type="match status" value="1"/>
</dbReference>
<name>A0A7X8SQR4_9BACT</name>
<dbReference type="Proteomes" id="UP000585050">
    <property type="component" value="Unassembled WGS sequence"/>
</dbReference>
<feature type="domain" description="Amidohydrolase-related" evidence="2">
    <location>
        <begin position="854"/>
        <end position="945"/>
    </location>
</feature>